<dbReference type="InterPro" id="IPR040980">
    <property type="entry name" value="SWI2_SNF2"/>
</dbReference>
<dbReference type="SMART" id="SM00487">
    <property type="entry name" value="DEXDc"/>
    <property type="match status" value="1"/>
</dbReference>
<dbReference type="Gene3D" id="3.90.1570.50">
    <property type="match status" value="1"/>
</dbReference>
<dbReference type="EMBL" id="JAKNID010000029">
    <property type="protein sequence ID" value="MCG4565378.1"/>
    <property type="molecule type" value="Genomic_DNA"/>
</dbReference>
<keyword evidence="2" id="KW-0347">Helicase</keyword>
<dbReference type="Pfam" id="PF22679">
    <property type="entry name" value="T1R_D3-like"/>
    <property type="match status" value="1"/>
</dbReference>
<dbReference type="GO" id="GO:0009035">
    <property type="term" value="F:type I site-specific deoxyribonuclease activity"/>
    <property type="evidence" value="ECO:0007669"/>
    <property type="project" value="UniProtKB-EC"/>
</dbReference>
<dbReference type="InterPro" id="IPR055180">
    <property type="entry name" value="HsdR_RecA-like_helicase_dom_2"/>
</dbReference>
<dbReference type="GO" id="GO:0009307">
    <property type="term" value="P:DNA restriction-modification system"/>
    <property type="evidence" value="ECO:0007669"/>
    <property type="project" value="UniProtKB-KW"/>
</dbReference>
<dbReference type="GO" id="GO:0004386">
    <property type="term" value="F:helicase activity"/>
    <property type="evidence" value="ECO:0007669"/>
    <property type="project" value="UniProtKB-KW"/>
</dbReference>
<dbReference type="Proteomes" id="UP001108123">
    <property type="component" value="Unassembled WGS sequence"/>
</dbReference>
<dbReference type="Pfam" id="PF04313">
    <property type="entry name" value="HSDR_N"/>
    <property type="match status" value="1"/>
</dbReference>
<protein>
    <submittedName>
        <fullName evidence="2">DEAD/DEAH box helicase family protein</fullName>
    </submittedName>
</protein>
<reference evidence="2" key="1">
    <citation type="submission" date="2022-01" db="EMBL/GenBank/DDBJ databases">
        <title>Collection of gut derived symbiotic bacterial strains cultured from healthy donors.</title>
        <authorList>
            <person name="Lin H."/>
            <person name="Kohout C."/>
            <person name="Waligurski E."/>
            <person name="Pamer E.G."/>
        </authorList>
    </citation>
    <scope>NUCLEOTIDE SEQUENCE</scope>
    <source>
        <strain evidence="2">MSK.14.39</strain>
    </source>
</reference>
<dbReference type="SUPFAM" id="SSF52540">
    <property type="entry name" value="P-loop containing nucleoside triphosphate hydrolases"/>
    <property type="match status" value="1"/>
</dbReference>
<dbReference type="PROSITE" id="PS51192">
    <property type="entry name" value="HELICASE_ATP_BIND_1"/>
    <property type="match status" value="1"/>
</dbReference>
<evidence type="ECO:0000313" key="3">
    <source>
        <dbReference type="Proteomes" id="UP001108123"/>
    </source>
</evidence>
<evidence type="ECO:0000313" key="2">
    <source>
        <dbReference type="EMBL" id="MCG4565378.1"/>
    </source>
</evidence>
<dbReference type="AlphaFoldDB" id="A0A9Q4ACI3"/>
<dbReference type="InterPro" id="IPR007409">
    <property type="entry name" value="Restrct_endonuc_type1_HsdR_N"/>
</dbReference>
<dbReference type="Pfam" id="PF18766">
    <property type="entry name" value="SWI2_SNF2"/>
    <property type="match status" value="1"/>
</dbReference>
<dbReference type="GO" id="GO:0003677">
    <property type="term" value="F:DNA binding"/>
    <property type="evidence" value="ECO:0007669"/>
    <property type="project" value="UniProtKB-KW"/>
</dbReference>
<keyword evidence="2" id="KW-0378">Hydrolase</keyword>
<dbReference type="InterPro" id="IPR027417">
    <property type="entry name" value="P-loop_NTPase"/>
</dbReference>
<keyword evidence="3" id="KW-1185">Reference proteome</keyword>
<accession>A0A9Q4ACI3</accession>
<dbReference type="InterPro" id="IPR014001">
    <property type="entry name" value="Helicase_ATP-bd"/>
</dbReference>
<sequence>MDYKEKRFEEDIENYLLDYGRYEKGDMSAYDKEKAIDMDCLLRFIKSTQSKQWERYEKIYREKSVEALYKRFDDSVRMHGLLYVLRNGITDRGVRFKFAFFKPESSLNQKVVDKYNKNILTCTRQFYYSMENRNSIDMVLSLNGIPIVALELKNQLTGQTIDNGKAQFMENRNPREKCFNFNTRFLVYFAVDLYEVEMTTELKGRDTFFLPFNQGSNGAGNVGGKGNPENPNGYATSYLWEKVLTKDTIMDIIQRFMHLEEKTEVKFKNGKQIKKTKRRLIFPRYHQLDVVKKLIEDVRIKGTGEDYLIQHSAGSGKSNSIAWLAYGLSNLHDKDDNPIFTSIIIVSDRRVLDSQLQETIMSFDHTPGVVETIGKDKTSQDLKDALNDNRKIIVTTLQKFPIIYEDVDAAKGKRYAVIIDEAHQSQTGSSAKMMKTALADTEEALREFAEIEGTEEVLDNEDKLVKEILSHGKHRNLSFFAFTATPKKETIDLFGTVTEYGSKEAYHNYSMRQAIEEGFILDVLQNYMTYETCYKIAKDTDENPEVPSSTAVRTINRFASLHPHNLQQKTQIIVEQFREITKNKINGKGKAMVVTASRLHAVRYYHEIKRYIKIKGYNDLEILVAFSGVINDRGIEYREEKINKRRDGSTIKENQLPSEFASDDFNMLIVAEKYQTGFDEPLLHTMFVDKRLRGVKAVQTLSRLNRIAAGKEDTFVLDFVNTKEEIEEAFKPYYEATILDESINVNLIYDTQILLRNERLYNDEDIEKFIKIYYKEGKQSATDLGRITSLMKPIIGRYTDLSEEDQFEFRKNIRNFNKWYSYIIQITRMYDKELHKEYVFTSYLQKLLPKPERISLDLEDKLKLEFYKLEQTFKGDITLNPTVQESTVSYGELDTSGSIKDDEDFLDEIIDKINERYNGKFTEQDRVVIDYIYKEASQGSKKDSLTTYAKKNDSEVFQKSIFPKDFEDIAFKLYKENKERDNAFKKLFQDKDFYNAAMSAVGEMLYKNLRG</sequence>
<gene>
    <name evidence="2" type="ORF">L0P62_07950</name>
</gene>
<keyword evidence="2" id="KW-0067">ATP-binding</keyword>
<dbReference type="RefSeq" id="WP_226807875.1">
    <property type="nucleotide sequence ID" value="NZ_JAJBNW010000019.1"/>
</dbReference>
<evidence type="ECO:0000259" key="1">
    <source>
        <dbReference type="PROSITE" id="PS51192"/>
    </source>
</evidence>
<dbReference type="Gene3D" id="3.40.50.300">
    <property type="entry name" value="P-loop containing nucleotide triphosphate hydrolases"/>
    <property type="match status" value="2"/>
</dbReference>
<dbReference type="GO" id="GO:0005524">
    <property type="term" value="F:ATP binding"/>
    <property type="evidence" value="ECO:0007669"/>
    <property type="project" value="UniProtKB-KW"/>
</dbReference>
<dbReference type="PANTHER" id="PTHR42927:SF1">
    <property type="entry name" value="HELICASE SUPERFAMILY 1 AND 2 DOMAIN-CONTAINING PROTEIN"/>
    <property type="match status" value="1"/>
</dbReference>
<name>A0A9Q4ACI3_9FIRM</name>
<comment type="caution">
    <text evidence="2">The sequence shown here is derived from an EMBL/GenBank/DDBJ whole genome shotgun (WGS) entry which is preliminary data.</text>
</comment>
<keyword evidence="2" id="KW-0547">Nucleotide-binding</keyword>
<organism evidence="2 3">
    <name type="scientific">Anaerosalibacter bizertensis</name>
    <dbReference type="NCBI Taxonomy" id="932217"/>
    <lineage>
        <taxon>Bacteria</taxon>
        <taxon>Bacillati</taxon>
        <taxon>Bacillota</taxon>
        <taxon>Tissierellia</taxon>
        <taxon>Tissierellales</taxon>
        <taxon>Sporanaerobacteraceae</taxon>
        <taxon>Anaerosalibacter</taxon>
    </lineage>
</organism>
<feature type="domain" description="Helicase ATP-binding" evidence="1">
    <location>
        <begin position="298"/>
        <end position="504"/>
    </location>
</feature>
<proteinExistence type="predicted"/>
<dbReference type="PANTHER" id="PTHR42927">
    <property type="entry name" value="HELICASE SUPERFAMILY 1 AND 2 DOMAIN-CONTAINING PROTEIN"/>
    <property type="match status" value="1"/>
</dbReference>